<dbReference type="PANTHER" id="PTHR11309:SF126">
    <property type="entry name" value="FRIZZLED-2"/>
    <property type="match status" value="1"/>
</dbReference>
<keyword evidence="3" id="KW-0472">Membrane</keyword>
<keyword evidence="2" id="KW-1015">Disulfide bond</keyword>
<dbReference type="InterPro" id="IPR020067">
    <property type="entry name" value="Frizzled_dom"/>
</dbReference>
<dbReference type="GO" id="GO:0042813">
    <property type="term" value="F:Wnt receptor activity"/>
    <property type="evidence" value="ECO:0007669"/>
    <property type="project" value="TreeGrafter"/>
</dbReference>
<dbReference type="InterPro" id="IPR015526">
    <property type="entry name" value="Frizzled/SFRP"/>
</dbReference>
<evidence type="ECO:0000313" key="5">
    <source>
        <dbReference type="EMBL" id="VDN33946.1"/>
    </source>
</evidence>
<name>A0A3P7QSL6_DIBLA</name>
<organism evidence="5 6">
    <name type="scientific">Dibothriocephalus latus</name>
    <name type="common">Fish tapeworm</name>
    <name type="synonym">Diphyllobothrium latum</name>
    <dbReference type="NCBI Taxonomy" id="60516"/>
    <lineage>
        <taxon>Eukaryota</taxon>
        <taxon>Metazoa</taxon>
        <taxon>Spiralia</taxon>
        <taxon>Lophotrochozoa</taxon>
        <taxon>Platyhelminthes</taxon>
        <taxon>Cestoda</taxon>
        <taxon>Eucestoda</taxon>
        <taxon>Diphyllobothriidea</taxon>
        <taxon>Diphyllobothriidae</taxon>
        <taxon>Dibothriocephalus</taxon>
    </lineage>
</organism>
<sequence length="126" mass="13985">MTTDATNRSEGLIRVARVGQLPESTLMHNQWGDLPISEEASNAGGYTPSRCEPITVPLCKGVFYEYTQMPNMFNHETQEEAGLEVNCSPHVPHCLLSSHSFSSFLLIIVLLSEALMPAFPYIFLPN</sequence>
<keyword evidence="1" id="KW-0217">Developmental protein</keyword>
<dbReference type="GO" id="GO:0005886">
    <property type="term" value="C:plasma membrane"/>
    <property type="evidence" value="ECO:0007669"/>
    <property type="project" value="TreeGrafter"/>
</dbReference>
<dbReference type="Gene3D" id="1.10.2000.10">
    <property type="entry name" value="Frizzled cysteine-rich domain"/>
    <property type="match status" value="1"/>
</dbReference>
<keyword evidence="6" id="KW-1185">Reference proteome</keyword>
<protein>
    <recommendedName>
        <fullName evidence="4">FZ domain-containing protein</fullName>
    </recommendedName>
</protein>
<evidence type="ECO:0000259" key="4">
    <source>
        <dbReference type="SMART" id="SM00063"/>
    </source>
</evidence>
<evidence type="ECO:0000256" key="2">
    <source>
        <dbReference type="ARBA" id="ARBA00023157"/>
    </source>
</evidence>
<dbReference type="GO" id="GO:0017147">
    <property type="term" value="F:Wnt-protein binding"/>
    <property type="evidence" value="ECO:0007669"/>
    <property type="project" value="TreeGrafter"/>
</dbReference>
<dbReference type="AlphaFoldDB" id="A0A3P7QSL6"/>
<dbReference type="EMBL" id="UYRU01084510">
    <property type="protein sequence ID" value="VDN33946.1"/>
    <property type="molecule type" value="Genomic_DNA"/>
</dbReference>
<dbReference type="GO" id="GO:0060070">
    <property type="term" value="P:canonical Wnt signaling pathway"/>
    <property type="evidence" value="ECO:0007669"/>
    <property type="project" value="TreeGrafter"/>
</dbReference>
<gene>
    <name evidence="5" type="ORF">DILT_LOCUS16378</name>
</gene>
<feature type="domain" description="FZ" evidence="4">
    <location>
        <begin position="50"/>
        <end position="126"/>
    </location>
</feature>
<evidence type="ECO:0000313" key="6">
    <source>
        <dbReference type="Proteomes" id="UP000281553"/>
    </source>
</evidence>
<evidence type="ECO:0000256" key="1">
    <source>
        <dbReference type="ARBA" id="ARBA00022473"/>
    </source>
</evidence>
<dbReference type="SMART" id="SM00063">
    <property type="entry name" value="FRI"/>
    <property type="match status" value="1"/>
</dbReference>
<feature type="transmembrane region" description="Helical" evidence="3">
    <location>
        <begin position="104"/>
        <end position="124"/>
    </location>
</feature>
<keyword evidence="3" id="KW-0812">Transmembrane</keyword>
<dbReference type="InterPro" id="IPR036790">
    <property type="entry name" value="Frizzled_dom_sf"/>
</dbReference>
<keyword evidence="3" id="KW-1133">Transmembrane helix</keyword>
<dbReference type="OrthoDB" id="10053709at2759"/>
<dbReference type="PANTHER" id="PTHR11309">
    <property type="entry name" value="FRIZZLED"/>
    <property type="match status" value="1"/>
</dbReference>
<evidence type="ECO:0000256" key="3">
    <source>
        <dbReference type="SAM" id="Phobius"/>
    </source>
</evidence>
<accession>A0A3P7QSL6</accession>
<reference evidence="5 6" key="1">
    <citation type="submission" date="2018-11" db="EMBL/GenBank/DDBJ databases">
        <authorList>
            <consortium name="Pathogen Informatics"/>
        </authorList>
    </citation>
    <scope>NUCLEOTIDE SEQUENCE [LARGE SCALE GENOMIC DNA]</scope>
</reference>
<proteinExistence type="predicted"/>
<dbReference type="SUPFAM" id="SSF63501">
    <property type="entry name" value="Frizzled cysteine-rich domain"/>
    <property type="match status" value="1"/>
</dbReference>
<dbReference type="GO" id="GO:0035567">
    <property type="term" value="P:non-canonical Wnt signaling pathway"/>
    <property type="evidence" value="ECO:0007669"/>
    <property type="project" value="TreeGrafter"/>
</dbReference>
<dbReference type="Proteomes" id="UP000281553">
    <property type="component" value="Unassembled WGS sequence"/>
</dbReference>